<dbReference type="Gene3D" id="2.40.10.10">
    <property type="entry name" value="Trypsin-like serine proteases"/>
    <property type="match status" value="1"/>
</dbReference>
<keyword evidence="1" id="KW-0645">Protease</keyword>
<evidence type="ECO:0000259" key="6">
    <source>
        <dbReference type="Pfam" id="PF00089"/>
    </source>
</evidence>
<dbReference type="Proteomes" id="UP001160148">
    <property type="component" value="Unassembled WGS sequence"/>
</dbReference>
<accession>A0AAV0WLM7</accession>
<dbReference type="InterPro" id="IPR050430">
    <property type="entry name" value="Peptidase_S1"/>
</dbReference>
<keyword evidence="8" id="KW-1185">Reference proteome</keyword>
<feature type="domain" description="Peptidase S1" evidence="6">
    <location>
        <begin position="31"/>
        <end position="125"/>
    </location>
</feature>
<keyword evidence="3" id="KW-0720">Serine protease</keyword>
<comment type="caution">
    <text evidence="7">The sequence shown here is derived from an EMBL/GenBank/DDBJ whole genome shotgun (WGS) entry which is preliminary data.</text>
</comment>
<dbReference type="InterPro" id="IPR009003">
    <property type="entry name" value="Peptidase_S1_PA"/>
</dbReference>
<protein>
    <recommendedName>
        <fullName evidence="6">Peptidase S1 domain-containing protein</fullName>
    </recommendedName>
</protein>
<evidence type="ECO:0000256" key="2">
    <source>
        <dbReference type="ARBA" id="ARBA00022801"/>
    </source>
</evidence>
<dbReference type="GO" id="GO:0006508">
    <property type="term" value="P:proteolysis"/>
    <property type="evidence" value="ECO:0007669"/>
    <property type="project" value="UniProtKB-KW"/>
</dbReference>
<keyword evidence="4" id="KW-1015">Disulfide bond</keyword>
<dbReference type="GO" id="GO:0004252">
    <property type="term" value="F:serine-type endopeptidase activity"/>
    <property type="evidence" value="ECO:0007669"/>
    <property type="project" value="InterPro"/>
</dbReference>
<dbReference type="AlphaFoldDB" id="A0AAV0WLM7"/>
<evidence type="ECO:0000256" key="5">
    <source>
        <dbReference type="SAM" id="SignalP"/>
    </source>
</evidence>
<feature type="chain" id="PRO_5043886153" description="Peptidase S1 domain-containing protein" evidence="5">
    <location>
        <begin position="22"/>
        <end position="195"/>
    </location>
</feature>
<feature type="signal peptide" evidence="5">
    <location>
        <begin position="1"/>
        <end position="21"/>
    </location>
</feature>
<reference evidence="7 8" key="1">
    <citation type="submission" date="2023-01" db="EMBL/GenBank/DDBJ databases">
        <authorList>
            <person name="Whitehead M."/>
        </authorList>
    </citation>
    <scope>NUCLEOTIDE SEQUENCE [LARGE SCALE GENOMIC DNA]</scope>
</reference>
<name>A0AAV0WLM7_9HEMI</name>
<dbReference type="InterPro" id="IPR043504">
    <property type="entry name" value="Peptidase_S1_PA_chymotrypsin"/>
</dbReference>
<evidence type="ECO:0000313" key="7">
    <source>
        <dbReference type="EMBL" id="CAI6356653.1"/>
    </source>
</evidence>
<keyword evidence="5" id="KW-0732">Signal</keyword>
<dbReference type="InterPro" id="IPR001254">
    <property type="entry name" value="Trypsin_dom"/>
</dbReference>
<evidence type="ECO:0000256" key="4">
    <source>
        <dbReference type="ARBA" id="ARBA00023157"/>
    </source>
</evidence>
<dbReference type="SUPFAM" id="SSF50494">
    <property type="entry name" value="Trypsin-like serine proteases"/>
    <property type="match status" value="1"/>
</dbReference>
<evidence type="ECO:0000256" key="3">
    <source>
        <dbReference type="ARBA" id="ARBA00022825"/>
    </source>
</evidence>
<dbReference type="InterPro" id="IPR018114">
    <property type="entry name" value="TRYPSIN_HIS"/>
</dbReference>
<gene>
    <name evidence="7" type="ORF">MEUPH1_LOCUS12366</name>
</gene>
<proteinExistence type="predicted"/>
<evidence type="ECO:0000256" key="1">
    <source>
        <dbReference type="ARBA" id="ARBA00022670"/>
    </source>
</evidence>
<sequence>MTFSEILLLLIMVALFEYNSTLYVHNGLVYNGKQFKSKDYPYVMFLRLEKTNPLSKNRCTGSLIQKLLVLTAAHCCVGYEPTGIKVCQGSMYFGGNFSHKTTWHKVVKIYSHENYLGAGAEEKNDLEKAFKNIKKFSKIGGSPNDFKNGKKLSCKIIGFGAVNDANVDRVDDGLFGRVVTVDVLHGEKACVKYDV</sequence>
<dbReference type="PANTHER" id="PTHR24276">
    <property type="entry name" value="POLYSERASE-RELATED"/>
    <property type="match status" value="1"/>
</dbReference>
<dbReference type="EMBL" id="CARXXK010000002">
    <property type="protein sequence ID" value="CAI6356653.1"/>
    <property type="molecule type" value="Genomic_DNA"/>
</dbReference>
<keyword evidence="2" id="KW-0378">Hydrolase</keyword>
<dbReference type="Pfam" id="PF00089">
    <property type="entry name" value="Trypsin"/>
    <property type="match status" value="1"/>
</dbReference>
<dbReference type="PROSITE" id="PS00134">
    <property type="entry name" value="TRYPSIN_HIS"/>
    <property type="match status" value="1"/>
</dbReference>
<organism evidence="7 8">
    <name type="scientific">Macrosiphum euphorbiae</name>
    <name type="common">potato aphid</name>
    <dbReference type="NCBI Taxonomy" id="13131"/>
    <lineage>
        <taxon>Eukaryota</taxon>
        <taxon>Metazoa</taxon>
        <taxon>Ecdysozoa</taxon>
        <taxon>Arthropoda</taxon>
        <taxon>Hexapoda</taxon>
        <taxon>Insecta</taxon>
        <taxon>Pterygota</taxon>
        <taxon>Neoptera</taxon>
        <taxon>Paraneoptera</taxon>
        <taxon>Hemiptera</taxon>
        <taxon>Sternorrhyncha</taxon>
        <taxon>Aphidomorpha</taxon>
        <taxon>Aphidoidea</taxon>
        <taxon>Aphididae</taxon>
        <taxon>Macrosiphini</taxon>
        <taxon>Macrosiphum</taxon>
    </lineage>
</organism>
<evidence type="ECO:0000313" key="8">
    <source>
        <dbReference type="Proteomes" id="UP001160148"/>
    </source>
</evidence>
<dbReference type="PANTHER" id="PTHR24276:SF96">
    <property type="entry name" value="PEPTIDASE S1 DOMAIN-CONTAINING PROTEIN"/>
    <property type="match status" value="1"/>
</dbReference>